<proteinExistence type="predicted"/>
<keyword evidence="2" id="KW-1185">Reference proteome</keyword>
<evidence type="ECO:0000313" key="1">
    <source>
        <dbReference type="EMBL" id="MDR7167318.1"/>
    </source>
</evidence>
<dbReference type="EMBL" id="JAVDWW010000001">
    <property type="protein sequence ID" value="MDR7167318.1"/>
    <property type="molecule type" value="Genomic_DNA"/>
</dbReference>
<protein>
    <submittedName>
        <fullName evidence="1">Uncharacterized protein</fullName>
    </submittedName>
</protein>
<accession>A0ABU1X9V3</accession>
<evidence type="ECO:0000313" key="2">
    <source>
        <dbReference type="Proteomes" id="UP001251217"/>
    </source>
</evidence>
<reference evidence="1 2" key="1">
    <citation type="submission" date="2023-07" db="EMBL/GenBank/DDBJ databases">
        <title>Sorghum-associated microbial communities from plants grown in Nebraska, USA.</title>
        <authorList>
            <person name="Schachtman D."/>
        </authorList>
    </citation>
    <scope>NUCLEOTIDE SEQUENCE [LARGE SCALE GENOMIC DNA]</scope>
    <source>
        <strain evidence="1 2">4272</strain>
    </source>
</reference>
<gene>
    <name evidence="1" type="ORF">J2W56_001036</name>
</gene>
<dbReference type="Proteomes" id="UP001251217">
    <property type="component" value="Unassembled WGS sequence"/>
</dbReference>
<name>A0ABU1X9V3_9NOCA</name>
<comment type="caution">
    <text evidence="1">The sequence shown here is derived from an EMBL/GenBank/DDBJ whole genome shotgun (WGS) entry which is preliminary data.</text>
</comment>
<sequence>MGENQLLTHRQARRPWQMAVEVTSTRAEQEIAPGSR</sequence>
<organism evidence="1 2">
    <name type="scientific">Nocardia kruczakiae</name>
    <dbReference type="NCBI Taxonomy" id="261477"/>
    <lineage>
        <taxon>Bacteria</taxon>
        <taxon>Bacillati</taxon>
        <taxon>Actinomycetota</taxon>
        <taxon>Actinomycetes</taxon>
        <taxon>Mycobacteriales</taxon>
        <taxon>Nocardiaceae</taxon>
        <taxon>Nocardia</taxon>
    </lineage>
</organism>